<comment type="caution">
    <text evidence="2">The sequence shown here is derived from an EMBL/GenBank/DDBJ whole genome shotgun (WGS) entry which is preliminary data.</text>
</comment>
<dbReference type="RefSeq" id="WP_181554550.1">
    <property type="nucleotide sequence ID" value="NZ_JACDUT010000001.1"/>
</dbReference>
<organism evidence="2 3">
    <name type="scientific">Thermaerobacillus caldiproteolyticus</name>
    <dbReference type="NCBI Taxonomy" id="247480"/>
    <lineage>
        <taxon>Bacteria</taxon>
        <taxon>Bacillati</taxon>
        <taxon>Bacillota</taxon>
        <taxon>Bacilli</taxon>
        <taxon>Bacillales</taxon>
        <taxon>Anoxybacillaceae</taxon>
        <taxon>Thermaerobacillus</taxon>
    </lineage>
</organism>
<sequence>MKIHIVQKGDTLWKIAQKYGVDFEQLKKMNGHLSNPDMIMPGMKIKVPTAGVPVKKEMQKKETKINIAPKKEVPNIEHPYANVKPFVSFDIEAEVSPNINVNPPTQVTPKETPKEAVNKIPKENIKETPKSVINEEPKETPKEAVNKVPKENINEIPKENKVVNESPSKITNEAPKPLETNKEPQKDLEKIVNVSPLTHTIPPVSPQANVNFSNVIPNLPPLPPKPANILPGIMKHDTELESPEEIKAEKEKDIDHEQPPELPKIPYVPVMPQQTSPQYGIPVQPNVQLQEPPCVPVTPVLPGHGFYYSPISPIGGYPPYPQPPMPGLMESSSHQFPGIHESSSESSEFVPPMPNVAAPNISPNISPNIPPMPNVAAPNISPETKENVPPQVQSPVPLPYPTTPCVPVTPIMPGYGWYPPAYQGPYMPAAPSHYPVPTYPVQPFPVYPTQQQPSIYPVTQAPGQPYFPPAPQQLFMMPEYGESSEHD</sequence>
<proteinExistence type="predicted"/>
<evidence type="ECO:0000313" key="2">
    <source>
        <dbReference type="EMBL" id="MBA2873636.1"/>
    </source>
</evidence>
<dbReference type="AlphaFoldDB" id="A0A7W0BWN2"/>
<dbReference type="PROSITE" id="PS51782">
    <property type="entry name" value="LYSM"/>
    <property type="match status" value="1"/>
</dbReference>
<dbReference type="CDD" id="cd00118">
    <property type="entry name" value="LysM"/>
    <property type="match status" value="1"/>
</dbReference>
<protein>
    <submittedName>
        <fullName evidence="2">Morphogenetic protein associated with SpoVID</fullName>
    </submittedName>
</protein>
<dbReference type="EMBL" id="JACDUT010000001">
    <property type="protein sequence ID" value="MBA2873636.1"/>
    <property type="molecule type" value="Genomic_DNA"/>
</dbReference>
<dbReference type="Gene3D" id="3.10.350.10">
    <property type="entry name" value="LysM domain"/>
    <property type="match status" value="1"/>
</dbReference>
<dbReference type="InterPro" id="IPR018392">
    <property type="entry name" value="LysM"/>
</dbReference>
<dbReference type="NCBIfam" id="TIGR02899">
    <property type="entry name" value="spore_safA"/>
    <property type="match status" value="1"/>
</dbReference>
<gene>
    <name evidence="2" type="ORF">HNR31_000388</name>
</gene>
<reference evidence="2 3" key="1">
    <citation type="submission" date="2020-07" db="EMBL/GenBank/DDBJ databases">
        <title>Genomic Encyclopedia of Type Strains, Phase IV (KMG-IV): sequencing the most valuable type-strain genomes for metagenomic binning, comparative biology and taxonomic classification.</title>
        <authorList>
            <person name="Goeker M."/>
        </authorList>
    </citation>
    <scope>NUCLEOTIDE SEQUENCE [LARGE SCALE GENOMIC DNA]</scope>
    <source>
        <strain evidence="2 3">DSM 15730</strain>
    </source>
</reference>
<feature type="domain" description="LysM" evidence="1">
    <location>
        <begin position="2"/>
        <end position="47"/>
    </location>
</feature>
<keyword evidence="3" id="KW-1185">Reference proteome</keyword>
<name>A0A7W0BWN2_9BACL</name>
<evidence type="ECO:0000313" key="3">
    <source>
        <dbReference type="Proteomes" id="UP000523087"/>
    </source>
</evidence>
<accession>A0A7W0BWN2</accession>
<dbReference type="Pfam" id="PF01476">
    <property type="entry name" value="LysM"/>
    <property type="match status" value="1"/>
</dbReference>
<dbReference type="SUPFAM" id="SSF54106">
    <property type="entry name" value="LysM domain"/>
    <property type="match status" value="1"/>
</dbReference>
<dbReference type="SMART" id="SM00257">
    <property type="entry name" value="LysM"/>
    <property type="match status" value="1"/>
</dbReference>
<dbReference type="InterPro" id="IPR014248">
    <property type="entry name" value="Spore_coat_assembly_SafA"/>
</dbReference>
<evidence type="ECO:0000259" key="1">
    <source>
        <dbReference type="PROSITE" id="PS51782"/>
    </source>
</evidence>
<dbReference type="InterPro" id="IPR036779">
    <property type="entry name" value="LysM_dom_sf"/>
</dbReference>
<dbReference type="Proteomes" id="UP000523087">
    <property type="component" value="Unassembled WGS sequence"/>
</dbReference>